<evidence type="ECO:0000313" key="4">
    <source>
        <dbReference type="Proteomes" id="UP000078343"/>
    </source>
</evidence>
<dbReference type="AlphaFoldDB" id="A0A178ZNP8"/>
<dbReference type="PANTHER" id="PTHR38116">
    <property type="entry name" value="CHROMOSOME 7, WHOLE GENOME SHOTGUN SEQUENCE"/>
    <property type="match status" value="1"/>
</dbReference>
<dbReference type="PROSITE" id="PS00036">
    <property type="entry name" value="BZIP_BASIC"/>
    <property type="match status" value="1"/>
</dbReference>
<reference evidence="3 4" key="1">
    <citation type="submission" date="2016-04" db="EMBL/GenBank/DDBJ databases">
        <title>Draft genome of Fonsecaea erecta CBS 125763.</title>
        <authorList>
            <person name="Weiss V.A."/>
            <person name="Vicente V.A."/>
            <person name="Raittz R.T."/>
            <person name="Moreno L.F."/>
            <person name="De Souza E.M."/>
            <person name="Pedrosa F.O."/>
            <person name="Steffens M.B."/>
            <person name="Faoro H."/>
            <person name="Tadra-Sfeir M.Z."/>
            <person name="Najafzadeh M.J."/>
            <person name="Felipe M.S."/>
            <person name="Teixeira M."/>
            <person name="Sun J."/>
            <person name="Xi L."/>
            <person name="Gomes R."/>
            <person name="De Azevedo C.M."/>
            <person name="Salgado C.G."/>
            <person name="Da Silva M.B."/>
            <person name="Nascimento M.F."/>
            <person name="Queiroz-Telles F."/>
            <person name="Attili D.S."/>
            <person name="Gorbushina A."/>
        </authorList>
    </citation>
    <scope>NUCLEOTIDE SEQUENCE [LARGE SCALE GENOMIC DNA]</scope>
    <source>
        <strain evidence="3 4">CBS 125763</strain>
    </source>
</reference>
<dbReference type="Gene3D" id="1.20.5.170">
    <property type="match status" value="1"/>
</dbReference>
<dbReference type="InterPro" id="IPR021833">
    <property type="entry name" value="DUF3425"/>
</dbReference>
<feature type="domain" description="BZIP" evidence="2">
    <location>
        <begin position="51"/>
        <end position="66"/>
    </location>
</feature>
<feature type="compositionally biased region" description="Polar residues" evidence="1">
    <location>
        <begin position="17"/>
        <end position="27"/>
    </location>
</feature>
<dbReference type="Pfam" id="PF11905">
    <property type="entry name" value="DUF3425"/>
    <property type="match status" value="1"/>
</dbReference>
<feature type="region of interest" description="Disordered" evidence="1">
    <location>
        <begin position="1"/>
        <end position="63"/>
    </location>
</feature>
<sequence length="493" mass="55367">MGDHDLEHRHNPHRPQRTVTQEPTSNHNRNHNESSKTQGSRKPYVRLVTDKRREQNRRAQKAYRERLKKKLEVLEEQAASTLSHPSPHHQAPRTSSIDLIANSGPETRDEDEEDSDCNINIDAGSRTLPSPPKVADTTAVSRVINLADAFVAAGDLPFGQGSLPGIQFQVGPETPATVTNIDESNSHTHDDYGDIDLRQIWASPHNRPGSEQSQRSRPDSLRSSTTLVPLTPQWTPSERQFFIPTPTVADPYINHLHLVTEGNVEATLAVALSIGITRSQYLNDHPSHFPTCFVALNKPNLSSSGNSSSPVTVTYKFAHSFMDVTPELRDHLESVKPPMRPTPTQLLNPHPSYLDCIVFPHFRDHAVQASVDGILDHAELFMDLMHGGLVCWGGLSGLTNKHGKSVKNGKRDMRDSVAWNTRSWEAKRWFLKKWAWLVGTEEEEEARGDLDGIWRGSRWWWAMRGEDDSDDETEEINFGDARVSEIDGDSHCL</sequence>
<dbReference type="EMBL" id="LVYI01000003">
    <property type="protein sequence ID" value="OAP61417.1"/>
    <property type="molecule type" value="Genomic_DNA"/>
</dbReference>
<keyword evidence="4" id="KW-1185">Reference proteome</keyword>
<proteinExistence type="predicted"/>
<accession>A0A178ZNP8</accession>
<protein>
    <recommendedName>
        <fullName evidence="2">BZIP domain-containing protein</fullName>
    </recommendedName>
</protein>
<dbReference type="GO" id="GO:0003700">
    <property type="term" value="F:DNA-binding transcription factor activity"/>
    <property type="evidence" value="ECO:0007669"/>
    <property type="project" value="InterPro"/>
</dbReference>
<dbReference type="InterPro" id="IPR046347">
    <property type="entry name" value="bZIP_sf"/>
</dbReference>
<name>A0A178ZNP8_9EURO</name>
<evidence type="ECO:0000313" key="3">
    <source>
        <dbReference type="EMBL" id="OAP61417.1"/>
    </source>
</evidence>
<feature type="region of interest" description="Disordered" evidence="1">
    <location>
        <begin position="202"/>
        <end position="229"/>
    </location>
</feature>
<organism evidence="3 4">
    <name type="scientific">Fonsecaea erecta</name>
    <dbReference type="NCBI Taxonomy" id="1367422"/>
    <lineage>
        <taxon>Eukaryota</taxon>
        <taxon>Fungi</taxon>
        <taxon>Dikarya</taxon>
        <taxon>Ascomycota</taxon>
        <taxon>Pezizomycotina</taxon>
        <taxon>Eurotiomycetes</taxon>
        <taxon>Chaetothyriomycetidae</taxon>
        <taxon>Chaetothyriales</taxon>
        <taxon>Herpotrichiellaceae</taxon>
        <taxon>Fonsecaea</taxon>
    </lineage>
</organism>
<dbReference type="Proteomes" id="UP000078343">
    <property type="component" value="Unassembled WGS sequence"/>
</dbReference>
<evidence type="ECO:0000259" key="2">
    <source>
        <dbReference type="PROSITE" id="PS00036"/>
    </source>
</evidence>
<dbReference type="CDD" id="cd14688">
    <property type="entry name" value="bZIP_YAP"/>
    <property type="match status" value="1"/>
</dbReference>
<comment type="caution">
    <text evidence="3">The sequence shown here is derived from an EMBL/GenBank/DDBJ whole genome shotgun (WGS) entry which is preliminary data.</text>
</comment>
<dbReference type="SUPFAM" id="SSF57959">
    <property type="entry name" value="Leucine zipper domain"/>
    <property type="match status" value="1"/>
</dbReference>
<feature type="compositionally biased region" description="Basic and acidic residues" evidence="1">
    <location>
        <begin position="48"/>
        <end position="63"/>
    </location>
</feature>
<dbReference type="PANTHER" id="PTHR38116:SF5">
    <property type="entry name" value="BZIP DOMAIN-CONTAINING PROTEIN"/>
    <property type="match status" value="1"/>
</dbReference>
<dbReference type="InterPro" id="IPR004827">
    <property type="entry name" value="bZIP"/>
</dbReference>
<dbReference type="GeneID" id="30007789"/>
<dbReference type="RefSeq" id="XP_018694784.1">
    <property type="nucleotide sequence ID" value="XM_018835134.1"/>
</dbReference>
<gene>
    <name evidence="3" type="ORF">AYL99_03620</name>
</gene>
<dbReference type="OrthoDB" id="5973539at2759"/>
<feature type="region of interest" description="Disordered" evidence="1">
    <location>
        <begin position="76"/>
        <end position="117"/>
    </location>
</feature>
<evidence type="ECO:0000256" key="1">
    <source>
        <dbReference type="SAM" id="MobiDB-lite"/>
    </source>
</evidence>